<dbReference type="Proteomes" id="UP000678393">
    <property type="component" value="Unassembled WGS sequence"/>
</dbReference>
<dbReference type="OrthoDB" id="435282at2759"/>
<name>A0A8S3Z7J5_9EUPU</name>
<dbReference type="AlphaFoldDB" id="A0A8S3Z7J5"/>
<feature type="non-terminal residue" evidence="2">
    <location>
        <position position="1"/>
    </location>
</feature>
<feature type="domain" description="NSUN5/RCM1 N-terminal" evidence="1">
    <location>
        <begin position="3"/>
        <end position="91"/>
    </location>
</feature>
<reference evidence="2" key="1">
    <citation type="submission" date="2021-04" db="EMBL/GenBank/DDBJ databases">
        <authorList>
            <consortium name="Molecular Ecology Group"/>
        </authorList>
    </citation>
    <scope>NUCLEOTIDE SEQUENCE</scope>
</reference>
<protein>
    <recommendedName>
        <fullName evidence="1">NSUN5/RCM1 N-terminal domain-containing protein</fullName>
    </recommendedName>
</protein>
<dbReference type="InterPro" id="IPR048889">
    <property type="entry name" value="NSUN5_RCM1_N"/>
</dbReference>
<dbReference type="EMBL" id="CAJHNH020001669">
    <property type="protein sequence ID" value="CAG5123985.1"/>
    <property type="molecule type" value="Genomic_DNA"/>
</dbReference>
<organism evidence="2 3">
    <name type="scientific">Candidula unifasciata</name>
    <dbReference type="NCBI Taxonomy" id="100452"/>
    <lineage>
        <taxon>Eukaryota</taxon>
        <taxon>Metazoa</taxon>
        <taxon>Spiralia</taxon>
        <taxon>Lophotrochozoa</taxon>
        <taxon>Mollusca</taxon>
        <taxon>Gastropoda</taxon>
        <taxon>Heterobranchia</taxon>
        <taxon>Euthyneura</taxon>
        <taxon>Panpulmonata</taxon>
        <taxon>Eupulmonata</taxon>
        <taxon>Stylommatophora</taxon>
        <taxon>Helicina</taxon>
        <taxon>Helicoidea</taxon>
        <taxon>Geomitridae</taxon>
        <taxon>Candidula</taxon>
    </lineage>
</organism>
<sequence length="102" mass="11257">NVRRLFALVSECSKHRELVEEVLTQIADHSVVTGLAGGSSELAVVLLYEYLLGHKFGRDVGLRKMVQGYKDEIAGAVGKVLLKHQAKTLQDIARKVTEKTLI</sequence>
<dbReference type="Pfam" id="PF21153">
    <property type="entry name" value="NSUN5_N"/>
    <property type="match status" value="1"/>
</dbReference>
<feature type="non-terminal residue" evidence="2">
    <location>
        <position position="102"/>
    </location>
</feature>
<proteinExistence type="predicted"/>
<accession>A0A8S3Z7J5</accession>
<evidence type="ECO:0000313" key="3">
    <source>
        <dbReference type="Proteomes" id="UP000678393"/>
    </source>
</evidence>
<evidence type="ECO:0000259" key="1">
    <source>
        <dbReference type="Pfam" id="PF21153"/>
    </source>
</evidence>
<evidence type="ECO:0000313" key="2">
    <source>
        <dbReference type="EMBL" id="CAG5123985.1"/>
    </source>
</evidence>
<keyword evidence="3" id="KW-1185">Reference proteome</keyword>
<comment type="caution">
    <text evidence="2">The sequence shown here is derived from an EMBL/GenBank/DDBJ whole genome shotgun (WGS) entry which is preliminary data.</text>
</comment>
<gene>
    <name evidence="2" type="ORF">CUNI_LOCUS9543</name>
</gene>